<accession>A0ABD0PJM5</accession>
<proteinExistence type="predicted"/>
<reference evidence="2 3" key="1">
    <citation type="submission" date="2024-05" db="EMBL/GenBank/DDBJ databases">
        <title>Genome sequencing and assembly of Indian major carp, Cirrhinus mrigala (Hamilton, 1822).</title>
        <authorList>
            <person name="Mohindra V."/>
            <person name="Chowdhury L.M."/>
            <person name="Lal K."/>
            <person name="Jena J.K."/>
        </authorList>
    </citation>
    <scope>NUCLEOTIDE SEQUENCE [LARGE SCALE GENOMIC DNA]</scope>
    <source>
        <strain evidence="2">CM1030</strain>
        <tissue evidence="2">Blood</tissue>
    </source>
</reference>
<keyword evidence="3" id="KW-1185">Reference proteome</keyword>
<gene>
    <name evidence="2" type="ORF">M9458_029401</name>
</gene>
<comment type="caution">
    <text evidence="2">The sequence shown here is derived from an EMBL/GenBank/DDBJ whole genome shotgun (WGS) entry which is preliminary data.</text>
</comment>
<sequence>ANWYEAHWEEMEPVTETKRKALLAYKASPCPSTLKALRATSKNSQQTARHCTKAYWLNLCSSIQTAADAGDARGMYKGIKKAIGPKTTKIAPLKSRIGKVITDQEKQLLRWVKYYLELYATQNIVTDTTLDTILDLPVMEELDTPPTLDELSKVTDCLACGNAPGSNGILPEVLKNGKLVVVGRATIDMIFSVRQLQEKSREQQMPLYIAFIDLTKAFDLVSRSGLFRLLQKIGCSPQLLAVVTSFHDNIHSTVVIFFSMLLHYAFKDCREGVYIYTRADGKLFNIARLHAKTKVTEILIHDMLFANDAALTTHTEDGLQQLVNCFSYACKKFGLTISLKKTKVMAQKKDSPPTIAIDGYNLECVENFTYLGSIIINSLSIDMEINGRIAKAATVMARLNQRVWNNTKPTVKTKLPFYKACVFSTLLYSSETWTTHLRHEKKLNSFHVRCLRRILPILWQDKVPNTEVLESAGIRSMSAILSEKHLRWLGHVRRMGPSRIPRDLLYSKLAEGSRQIGRP</sequence>
<feature type="domain" description="Reverse transcriptase" evidence="1">
    <location>
        <begin position="192"/>
        <end position="374"/>
    </location>
</feature>
<evidence type="ECO:0000313" key="3">
    <source>
        <dbReference type="Proteomes" id="UP001529510"/>
    </source>
</evidence>
<dbReference type="EMBL" id="JAMKFB020000015">
    <property type="protein sequence ID" value="KAL0173433.1"/>
    <property type="molecule type" value="Genomic_DNA"/>
</dbReference>
<dbReference type="PANTHER" id="PTHR47027:SF20">
    <property type="entry name" value="REVERSE TRANSCRIPTASE-LIKE PROTEIN WITH RNA-DIRECTED DNA POLYMERASE DOMAIN"/>
    <property type="match status" value="1"/>
</dbReference>
<dbReference type="PANTHER" id="PTHR47027">
    <property type="entry name" value="REVERSE TRANSCRIPTASE DOMAIN-CONTAINING PROTEIN"/>
    <property type="match status" value="1"/>
</dbReference>
<organism evidence="2 3">
    <name type="scientific">Cirrhinus mrigala</name>
    <name type="common">Mrigala</name>
    <dbReference type="NCBI Taxonomy" id="683832"/>
    <lineage>
        <taxon>Eukaryota</taxon>
        <taxon>Metazoa</taxon>
        <taxon>Chordata</taxon>
        <taxon>Craniata</taxon>
        <taxon>Vertebrata</taxon>
        <taxon>Euteleostomi</taxon>
        <taxon>Actinopterygii</taxon>
        <taxon>Neopterygii</taxon>
        <taxon>Teleostei</taxon>
        <taxon>Ostariophysi</taxon>
        <taxon>Cypriniformes</taxon>
        <taxon>Cyprinidae</taxon>
        <taxon>Labeoninae</taxon>
        <taxon>Labeonini</taxon>
        <taxon>Cirrhinus</taxon>
    </lineage>
</organism>
<dbReference type="Proteomes" id="UP001529510">
    <property type="component" value="Unassembled WGS sequence"/>
</dbReference>
<dbReference type="InterPro" id="IPR000477">
    <property type="entry name" value="RT_dom"/>
</dbReference>
<evidence type="ECO:0000259" key="1">
    <source>
        <dbReference type="Pfam" id="PF00078"/>
    </source>
</evidence>
<protein>
    <recommendedName>
        <fullName evidence="1">Reverse transcriptase domain-containing protein</fullName>
    </recommendedName>
</protein>
<name>A0ABD0PJM5_CIRMR</name>
<evidence type="ECO:0000313" key="2">
    <source>
        <dbReference type="EMBL" id="KAL0173433.1"/>
    </source>
</evidence>
<dbReference type="Pfam" id="PF00078">
    <property type="entry name" value="RVT_1"/>
    <property type="match status" value="1"/>
</dbReference>
<feature type="non-terminal residue" evidence="2">
    <location>
        <position position="1"/>
    </location>
</feature>
<dbReference type="AlphaFoldDB" id="A0ABD0PJM5"/>